<reference evidence="7 8" key="1">
    <citation type="submission" date="2020-12" db="EMBL/GenBank/DDBJ databases">
        <title>Concerted genomic and epigenomic changes stabilize Arabidopsis allopolyploids.</title>
        <authorList>
            <person name="Chen Z."/>
        </authorList>
    </citation>
    <scope>NUCLEOTIDE SEQUENCE [LARGE SCALE GENOMIC DNA]</scope>
    <source>
        <strain evidence="7">Allo738</strain>
        <tissue evidence="7">Leaf</tissue>
    </source>
</reference>
<keyword evidence="2 4" id="KW-0863">Zinc-finger</keyword>
<dbReference type="InterPro" id="IPR004332">
    <property type="entry name" value="Transposase_MuDR"/>
</dbReference>
<dbReference type="AlphaFoldDB" id="A0A8T1ZGP6"/>
<evidence type="ECO:0000313" key="8">
    <source>
        <dbReference type="Proteomes" id="UP000694240"/>
    </source>
</evidence>
<dbReference type="InterPro" id="IPR006564">
    <property type="entry name" value="Znf_PMZ"/>
</dbReference>
<evidence type="ECO:0000313" key="7">
    <source>
        <dbReference type="EMBL" id="KAG7558617.1"/>
    </source>
</evidence>
<sequence length="912" mass="102520">MEVTNERISDCVRVQLGVWSKDERGVWRFKETQEGTGKSIRFREGDGVDAAKAKVMEAWNIDRTSEKVELTYEMPEWMDVDGQVKPVPIHIVSEDNMDMFLAMRVDIHEMKLYVVPMPLHMTLEIDGFEVVPIMDEFAFAEVMSKEDVEKEMQRRAGKAAIDDIMCTQLPSEHVGDSGDGLLGWVGHSYGSRGFATLSAAMRHYREAAAAAGRDRSPQSVLEPESSSSTEHNTRVTRLTRDLFSDFERAADPSGEETEDAEPLNQLFPTNAEPAPTVGGNTSADPPMEGSVAGMIRLLSLPEQTFARDAAPVLDDANPDEDGGDRTRNFLLDVDYEGDELFIGRVFKSRDDCRVKIAVHAINRKFSFRNDRTTNDIVLVRCLDNACPWRVYCIRLGSSEYFEIRTAVLDHVCPLEVRSQYQRQATTSVISEILKSKYGGGGVGPTPIAIRRALLDEYSVNVSYWKAWRARELAMDMAQGTATGSYGILPTYLHMLKQANDGSVTELQTELAMGGEARFKYCFVALGASIRGWRFMRKVLIIDGAHLRGKYAGCLITASAQDGNFQIFPIAFGIVDGDNDKAWEWFFECLKKIIPDEENLTFVSDRHSSIYSGLGKVYPRAAHGACIVHLQRNVASKFKQKMLAALISKAARAFKKTTFHEYFEEIERVSPECAEYLMAIGWEHWTRSHCYGERYNIMTSNVAESLNAVLKEARELPIVSTLEYIRGTLMTWFAKRRSKAAEHQLPLTPKVEEIVLRNYERSTSYEAIRINTDTYEIKTTIGLSYVVNLQDKTCTCEEFSMVKIPCSHAIAAAMKCDMGIAELAAPQYGSFFWSLAYNGNINPVPDLSTLRAIPDSIATMTVLPPLTRRPPGRPKRTRYLSSGEFKKPRKKAKRNCTRCRGIGHNRATCKMPI</sequence>
<proteinExistence type="predicted"/>
<evidence type="ECO:0000256" key="3">
    <source>
        <dbReference type="ARBA" id="ARBA00022833"/>
    </source>
</evidence>
<protein>
    <submittedName>
        <fullName evidence="7">Zinc finger SWIM-type</fullName>
    </submittedName>
</protein>
<keyword evidence="1" id="KW-0479">Metal-binding</keyword>
<dbReference type="Pfam" id="PF10551">
    <property type="entry name" value="MULE"/>
    <property type="match status" value="1"/>
</dbReference>
<dbReference type="PANTHER" id="PTHR31973">
    <property type="entry name" value="POLYPROTEIN, PUTATIVE-RELATED"/>
    <property type="match status" value="1"/>
</dbReference>
<keyword evidence="8" id="KW-1185">Reference proteome</keyword>
<dbReference type="Pfam" id="PF03108">
    <property type="entry name" value="DBD_Tnp_Mut"/>
    <property type="match status" value="1"/>
</dbReference>
<feature type="compositionally biased region" description="Basic and acidic residues" evidence="5">
    <location>
        <begin position="238"/>
        <end position="250"/>
    </location>
</feature>
<evidence type="ECO:0000256" key="5">
    <source>
        <dbReference type="SAM" id="MobiDB-lite"/>
    </source>
</evidence>
<keyword evidence="3" id="KW-0862">Zinc</keyword>
<dbReference type="Proteomes" id="UP000694240">
    <property type="component" value="Chromosome 10"/>
</dbReference>
<evidence type="ECO:0000259" key="6">
    <source>
        <dbReference type="PROSITE" id="PS50966"/>
    </source>
</evidence>
<evidence type="ECO:0000256" key="2">
    <source>
        <dbReference type="ARBA" id="ARBA00022771"/>
    </source>
</evidence>
<dbReference type="GO" id="GO:0008270">
    <property type="term" value="F:zinc ion binding"/>
    <property type="evidence" value="ECO:0007669"/>
    <property type="project" value="UniProtKB-KW"/>
</dbReference>
<accession>A0A8T1ZGP6</accession>
<dbReference type="InterPro" id="IPR018289">
    <property type="entry name" value="MULE_transposase_dom"/>
</dbReference>
<feature type="domain" description="SWIM-type" evidence="6">
    <location>
        <begin position="784"/>
        <end position="816"/>
    </location>
</feature>
<dbReference type="SMART" id="SM00575">
    <property type="entry name" value="ZnF_PMZ"/>
    <property type="match status" value="1"/>
</dbReference>
<dbReference type="InterPro" id="IPR007527">
    <property type="entry name" value="Znf_SWIM"/>
</dbReference>
<feature type="region of interest" description="Disordered" evidence="5">
    <location>
        <begin position="208"/>
        <end position="283"/>
    </location>
</feature>
<dbReference type="Pfam" id="PF04434">
    <property type="entry name" value="SWIM"/>
    <property type="match status" value="1"/>
</dbReference>
<dbReference type="PANTHER" id="PTHR31973:SF113">
    <property type="entry name" value="PROTEIN FAR1-RELATED SEQUENCE 5-LIKE"/>
    <property type="match status" value="1"/>
</dbReference>
<name>A0A8T1ZGP6_9BRAS</name>
<gene>
    <name evidence="7" type="ORF">ISN45_Aa05g002590</name>
</gene>
<evidence type="ECO:0000256" key="4">
    <source>
        <dbReference type="PROSITE-ProRule" id="PRU00325"/>
    </source>
</evidence>
<evidence type="ECO:0000256" key="1">
    <source>
        <dbReference type="ARBA" id="ARBA00022723"/>
    </source>
</evidence>
<comment type="caution">
    <text evidence="7">The sequence shown here is derived from an EMBL/GenBank/DDBJ whole genome shotgun (WGS) entry which is preliminary data.</text>
</comment>
<dbReference type="EMBL" id="JAEFBK010000010">
    <property type="protein sequence ID" value="KAG7558617.1"/>
    <property type="molecule type" value="Genomic_DNA"/>
</dbReference>
<dbReference type="PROSITE" id="PS50966">
    <property type="entry name" value="ZF_SWIM"/>
    <property type="match status" value="1"/>
</dbReference>
<organism evidence="7 8">
    <name type="scientific">Arabidopsis thaliana x Arabidopsis arenosa</name>
    <dbReference type="NCBI Taxonomy" id="1240361"/>
    <lineage>
        <taxon>Eukaryota</taxon>
        <taxon>Viridiplantae</taxon>
        <taxon>Streptophyta</taxon>
        <taxon>Embryophyta</taxon>
        <taxon>Tracheophyta</taxon>
        <taxon>Spermatophyta</taxon>
        <taxon>Magnoliopsida</taxon>
        <taxon>eudicotyledons</taxon>
        <taxon>Gunneridae</taxon>
        <taxon>Pentapetalae</taxon>
        <taxon>rosids</taxon>
        <taxon>malvids</taxon>
        <taxon>Brassicales</taxon>
        <taxon>Brassicaceae</taxon>
        <taxon>Camelineae</taxon>
        <taxon>Arabidopsis</taxon>
    </lineage>
</organism>